<dbReference type="Proteomes" id="UP000694393">
    <property type="component" value="Unplaced"/>
</dbReference>
<feature type="compositionally biased region" description="Gly residues" evidence="1">
    <location>
        <begin position="89"/>
        <end position="99"/>
    </location>
</feature>
<proteinExistence type="predicted"/>
<feature type="compositionally biased region" description="Basic and acidic residues" evidence="1">
    <location>
        <begin position="76"/>
        <end position="87"/>
    </location>
</feature>
<evidence type="ECO:0000256" key="1">
    <source>
        <dbReference type="SAM" id="MobiDB-lite"/>
    </source>
</evidence>
<name>A0A8C8RHV3_9SAUR</name>
<reference evidence="2" key="2">
    <citation type="submission" date="2025-09" db="UniProtKB">
        <authorList>
            <consortium name="Ensembl"/>
        </authorList>
    </citation>
    <scope>IDENTIFICATION</scope>
</reference>
<reference evidence="2" key="1">
    <citation type="submission" date="2025-08" db="UniProtKB">
        <authorList>
            <consortium name="Ensembl"/>
        </authorList>
    </citation>
    <scope>IDENTIFICATION</scope>
</reference>
<organism evidence="2 3">
    <name type="scientific">Pelusios castaneus</name>
    <name type="common">West African mud turtle</name>
    <dbReference type="NCBI Taxonomy" id="367368"/>
    <lineage>
        <taxon>Eukaryota</taxon>
        <taxon>Metazoa</taxon>
        <taxon>Chordata</taxon>
        <taxon>Craniata</taxon>
        <taxon>Vertebrata</taxon>
        <taxon>Euteleostomi</taxon>
        <taxon>Archelosauria</taxon>
        <taxon>Testudinata</taxon>
        <taxon>Testudines</taxon>
        <taxon>Pleurodira</taxon>
        <taxon>Pelomedusidae</taxon>
        <taxon>Pelusios</taxon>
    </lineage>
</organism>
<evidence type="ECO:0000313" key="2">
    <source>
        <dbReference type="Ensembl" id="ENSPCEP00000005353.1"/>
    </source>
</evidence>
<feature type="region of interest" description="Disordered" evidence="1">
    <location>
        <begin position="60"/>
        <end position="99"/>
    </location>
</feature>
<dbReference type="AlphaFoldDB" id="A0A8C8RHV3"/>
<protein>
    <submittedName>
        <fullName evidence="2">Uncharacterized protein</fullName>
    </submittedName>
</protein>
<sequence length="99" mass="10897">MVFNQRCFLQTFVKVRNFLEESTRNERQNLKISFEDEEDAVRATMGIPASCRGSFHIQQPGGGAWRPGHAALTPDTARRAPGRDRAEPGAGGVQPVGFP</sequence>
<keyword evidence="3" id="KW-1185">Reference proteome</keyword>
<dbReference type="Ensembl" id="ENSPCET00000005542.1">
    <property type="protein sequence ID" value="ENSPCEP00000005353.1"/>
    <property type="gene ID" value="ENSPCEG00000004356.1"/>
</dbReference>
<accession>A0A8C8RHV3</accession>
<evidence type="ECO:0000313" key="3">
    <source>
        <dbReference type="Proteomes" id="UP000694393"/>
    </source>
</evidence>